<keyword evidence="15" id="KW-1185">Reference proteome</keyword>
<evidence type="ECO:0000256" key="7">
    <source>
        <dbReference type="ARBA" id="ARBA00023136"/>
    </source>
</evidence>
<feature type="region of interest" description="Disordered" evidence="12">
    <location>
        <begin position="1"/>
        <end position="27"/>
    </location>
</feature>
<evidence type="ECO:0000256" key="11">
    <source>
        <dbReference type="ARBA" id="ARBA00046593"/>
    </source>
</evidence>
<evidence type="ECO:0000256" key="4">
    <source>
        <dbReference type="ARBA" id="ARBA00022490"/>
    </source>
</evidence>
<gene>
    <name evidence="14" type="ORF">BPAG_LOCUS11153</name>
</gene>
<keyword evidence="5 13" id="KW-0812">Transmembrane</keyword>
<name>A0A0N4TRC2_BRUPA</name>
<evidence type="ECO:0000256" key="2">
    <source>
        <dbReference type="ARBA" id="ARBA00004556"/>
    </source>
</evidence>
<evidence type="ECO:0000256" key="5">
    <source>
        <dbReference type="ARBA" id="ARBA00022692"/>
    </source>
</evidence>
<protein>
    <recommendedName>
        <fullName evidence="9">Membrane protein BRI3</fullName>
    </recommendedName>
    <alternativeName>
        <fullName evidence="10">Brain protein I3</fullName>
    </alternativeName>
</protein>
<comment type="subunit">
    <text evidence="11">Interacts with BRI3BP. Interacts with MGAT1 and IFITM3.</text>
</comment>
<comment type="similarity">
    <text evidence="3">Belongs to the BRI3 family.</text>
</comment>
<evidence type="ECO:0000256" key="8">
    <source>
        <dbReference type="ARBA" id="ARBA00023228"/>
    </source>
</evidence>
<reference evidence="14 15" key="2">
    <citation type="submission" date="2018-11" db="EMBL/GenBank/DDBJ databases">
        <authorList>
            <consortium name="Pathogen Informatics"/>
        </authorList>
    </citation>
    <scope>NUCLEOTIDE SEQUENCE [LARGE SCALE GENOMIC DNA]</scope>
</reference>
<proteinExistence type="inferred from homology"/>
<dbReference type="PANTHER" id="PTHR13551:SF1">
    <property type="entry name" value="MEMBRANE PROTEIN BRI3"/>
    <property type="match status" value="1"/>
</dbReference>
<evidence type="ECO:0000256" key="10">
    <source>
        <dbReference type="ARBA" id="ARBA00035449"/>
    </source>
</evidence>
<evidence type="ECO:0000313" key="15">
    <source>
        <dbReference type="Proteomes" id="UP000278627"/>
    </source>
</evidence>
<evidence type="ECO:0000256" key="6">
    <source>
        <dbReference type="ARBA" id="ARBA00022989"/>
    </source>
</evidence>
<keyword evidence="6 13" id="KW-1133">Transmembrane helix</keyword>
<dbReference type="PANTHER" id="PTHR13551">
    <property type="entry name" value="BRAIN PROTEIN I3"/>
    <property type="match status" value="1"/>
</dbReference>
<evidence type="ECO:0000256" key="3">
    <source>
        <dbReference type="ARBA" id="ARBA00008090"/>
    </source>
</evidence>
<keyword evidence="8" id="KW-0458">Lysosome</keyword>
<evidence type="ECO:0000256" key="9">
    <source>
        <dbReference type="ARBA" id="ARBA00035284"/>
    </source>
</evidence>
<dbReference type="GO" id="GO:0005765">
    <property type="term" value="C:lysosomal membrane"/>
    <property type="evidence" value="ECO:0007669"/>
    <property type="project" value="UniProtKB-SubCell"/>
</dbReference>
<sequence length="188" mass="20021">MLGKEKSDNCTPSAPPEGNSFSSNIVGQSTSPVLYQQPSVQPLLLGPEPPVSCCMELPPYSEPPPSYQAAMAYPVASGPYSTNTDDTTFPKPYAAVPSYHLLSVPNQIFPPASPPPLPSVSTQPSPVALPRAGHCAYCRVGVVSSQTDLFCLICLVLLAVCTFPVGLLFLCFIPCTVHKRCSHCRRIG</sequence>
<organism evidence="16">
    <name type="scientific">Brugia pahangi</name>
    <name type="common">Filarial nematode worm</name>
    <dbReference type="NCBI Taxonomy" id="6280"/>
    <lineage>
        <taxon>Eukaryota</taxon>
        <taxon>Metazoa</taxon>
        <taxon>Ecdysozoa</taxon>
        <taxon>Nematoda</taxon>
        <taxon>Chromadorea</taxon>
        <taxon>Rhabditida</taxon>
        <taxon>Spirurina</taxon>
        <taxon>Spiruromorpha</taxon>
        <taxon>Filarioidea</taxon>
        <taxon>Onchocercidae</taxon>
        <taxon>Brugia</taxon>
    </lineage>
</organism>
<evidence type="ECO:0000256" key="1">
    <source>
        <dbReference type="ARBA" id="ARBA00004155"/>
    </source>
</evidence>
<dbReference type="WBParaSite" id="BPAG_0001119101-mRNA-1">
    <property type="protein sequence ID" value="BPAG_0001119101-mRNA-1"/>
    <property type="gene ID" value="BPAG_0001119101"/>
</dbReference>
<feature type="transmembrane region" description="Helical" evidence="13">
    <location>
        <begin position="149"/>
        <end position="170"/>
    </location>
</feature>
<keyword evidence="4" id="KW-0963">Cytoplasm</keyword>
<dbReference type="GO" id="GO:0048471">
    <property type="term" value="C:perinuclear region of cytoplasm"/>
    <property type="evidence" value="ECO:0007669"/>
    <property type="project" value="UniProtKB-SubCell"/>
</dbReference>
<dbReference type="AlphaFoldDB" id="A0A0N4TRC2"/>
<evidence type="ECO:0000313" key="16">
    <source>
        <dbReference type="WBParaSite" id="BPAG_0001119101-mRNA-1"/>
    </source>
</evidence>
<evidence type="ECO:0000256" key="13">
    <source>
        <dbReference type="SAM" id="Phobius"/>
    </source>
</evidence>
<comment type="subcellular location">
    <subcellularLocation>
        <location evidence="2">Cytoplasm</location>
        <location evidence="2">Perinuclear region</location>
    </subcellularLocation>
    <subcellularLocation>
        <location evidence="1">Lysosome membrane</location>
        <topology evidence="1">Multi-pass membrane protein</topology>
    </subcellularLocation>
</comment>
<dbReference type="Proteomes" id="UP000278627">
    <property type="component" value="Unassembled WGS sequence"/>
</dbReference>
<keyword evidence="7 13" id="KW-0472">Membrane</keyword>
<dbReference type="InterPro" id="IPR019317">
    <property type="entry name" value="BRI3"/>
</dbReference>
<reference evidence="16" key="1">
    <citation type="submission" date="2017-02" db="UniProtKB">
        <authorList>
            <consortium name="WormBaseParasite"/>
        </authorList>
    </citation>
    <scope>IDENTIFICATION</scope>
</reference>
<accession>A0A0N4TRC2</accession>
<dbReference type="EMBL" id="UZAD01013216">
    <property type="protein sequence ID" value="VDN92339.1"/>
    <property type="molecule type" value="Genomic_DNA"/>
</dbReference>
<evidence type="ECO:0000256" key="12">
    <source>
        <dbReference type="SAM" id="MobiDB-lite"/>
    </source>
</evidence>
<evidence type="ECO:0000313" key="14">
    <source>
        <dbReference type="EMBL" id="VDN92339.1"/>
    </source>
</evidence>